<feature type="transmembrane region" description="Helical" evidence="3">
    <location>
        <begin position="399"/>
        <end position="419"/>
    </location>
</feature>
<proteinExistence type="predicted"/>
<dbReference type="InterPro" id="IPR011701">
    <property type="entry name" value="MFS"/>
</dbReference>
<feature type="coiled-coil region" evidence="1">
    <location>
        <begin position="14"/>
        <end position="47"/>
    </location>
</feature>
<evidence type="ECO:0000259" key="4">
    <source>
        <dbReference type="PROSITE" id="PS50833"/>
    </source>
</evidence>
<feature type="transmembrane region" description="Helical" evidence="3">
    <location>
        <begin position="425"/>
        <end position="443"/>
    </location>
</feature>
<keyword evidence="3" id="KW-1133">Transmembrane helix</keyword>
<feature type="compositionally biased region" description="Low complexity" evidence="2">
    <location>
        <begin position="710"/>
        <end position="720"/>
    </location>
</feature>
<dbReference type="PANTHER" id="PTHR22734">
    <property type="entry name" value="U3 SMALL NUCLEOLAR RIBONUCLEOPROTEIN PROTEIN IMP4"/>
    <property type="match status" value="1"/>
</dbReference>
<comment type="caution">
    <text evidence="5">The sequence shown here is derived from an EMBL/GenBank/DDBJ whole genome shotgun (WGS) entry which is preliminary data.</text>
</comment>
<dbReference type="PROSITE" id="PS50833">
    <property type="entry name" value="BRIX"/>
    <property type="match status" value="1"/>
</dbReference>
<dbReference type="FunFam" id="3.40.50.10480:FF:000002">
    <property type="entry name" value="Ribosome production factor 1"/>
    <property type="match status" value="1"/>
</dbReference>
<dbReference type="SUPFAM" id="SSF103473">
    <property type="entry name" value="MFS general substrate transporter"/>
    <property type="match status" value="2"/>
</dbReference>
<gene>
    <name evidence="5" type="ORF">JTE90_019802</name>
</gene>
<evidence type="ECO:0000313" key="5">
    <source>
        <dbReference type="EMBL" id="KAG8191867.1"/>
    </source>
</evidence>
<feature type="transmembrane region" description="Helical" evidence="3">
    <location>
        <begin position="334"/>
        <end position="358"/>
    </location>
</feature>
<organism evidence="5 6">
    <name type="scientific">Oedothorax gibbosus</name>
    <dbReference type="NCBI Taxonomy" id="931172"/>
    <lineage>
        <taxon>Eukaryota</taxon>
        <taxon>Metazoa</taxon>
        <taxon>Ecdysozoa</taxon>
        <taxon>Arthropoda</taxon>
        <taxon>Chelicerata</taxon>
        <taxon>Arachnida</taxon>
        <taxon>Araneae</taxon>
        <taxon>Araneomorphae</taxon>
        <taxon>Entelegynae</taxon>
        <taxon>Araneoidea</taxon>
        <taxon>Linyphiidae</taxon>
        <taxon>Erigoninae</taxon>
        <taxon>Oedothorax</taxon>
    </lineage>
</organism>
<evidence type="ECO:0000256" key="1">
    <source>
        <dbReference type="SAM" id="Coils"/>
    </source>
</evidence>
<feature type="region of interest" description="Disordered" evidence="2">
    <location>
        <begin position="696"/>
        <end position="726"/>
    </location>
</feature>
<dbReference type="GO" id="GO:0005730">
    <property type="term" value="C:nucleolus"/>
    <property type="evidence" value="ECO:0007669"/>
    <property type="project" value="TreeGrafter"/>
</dbReference>
<feature type="transmembrane region" description="Helical" evidence="3">
    <location>
        <begin position="489"/>
        <end position="507"/>
    </location>
</feature>
<dbReference type="Pfam" id="PF07690">
    <property type="entry name" value="MFS_1"/>
    <property type="match status" value="1"/>
</dbReference>
<keyword evidence="3" id="KW-0472">Membrane</keyword>
<dbReference type="SMART" id="SM00879">
    <property type="entry name" value="Brix"/>
    <property type="match status" value="1"/>
</dbReference>
<dbReference type="InterPro" id="IPR036259">
    <property type="entry name" value="MFS_trans_sf"/>
</dbReference>
<feature type="transmembrane region" description="Helical" evidence="3">
    <location>
        <begin position="928"/>
        <end position="948"/>
    </location>
</feature>
<evidence type="ECO:0000256" key="2">
    <source>
        <dbReference type="SAM" id="MobiDB-lite"/>
    </source>
</evidence>
<evidence type="ECO:0000313" key="6">
    <source>
        <dbReference type="Proteomes" id="UP000827092"/>
    </source>
</evidence>
<reference evidence="5 6" key="1">
    <citation type="journal article" date="2022" name="Nat. Ecol. Evol.">
        <title>A masculinizing supergene underlies an exaggerated male reproductive morph in a spider.</title>
        <authorList>
            <person name="Hendrickx F."/>
            <person name="De Corte Z."/>
            <person name="Sonet G."/>
            <person name="Van Belleghem S.M."/>
            <person name="Kostlbacher S."/>
            <person name="Vangestel C."/>
        </authorList>
    </citation>
    <scope>NUCLEOTIDE SEQUENCE [LARGE SCALE GENOMIC DNA]</scope>
    <source>
        <strain evidence="5">W744_W776</strain>
    </source>
</reference>
<dbReference type="PANTHER" id="PTHR22734:SF3">
    <property type="entry name" value="RIBOSOME PRODUCTION FACTOR 1"/>
    <property type="match status" value="1"/>
</dbReference>
<accession>A0AAV6V6R6</accession>
<dbReference type="GO" id="GO:0000460">
    <property type="term" value="P:maturation of 5.8S rRNA"/>
    <property type="evidence" value="ECO:0007669"/>
    <property type="project" value="TreeGrafter"/>
</dbReference>
<keyword evidence="6" id="KW-1185">Reference proteome</keyword>
<dbReference type="InterPro" id="IPR044281">
    <property type="entry name" value="IMP4/RPF1"/>
</dbReference>
<feature type="transmembrane region" description="Helical" evidence="3">
    <location>
        <begin position="993"/>
        <end position="1010"/>
    </location>
</feature>
<dbReference type="Pfam" id="PF04427">
    <property type="entry name" value="Brix"/>
    <property type="match status" value="1"/>
</dbReference>
<dbReference type="GO" id="GO:0042134">
    <property type="term" value="F:rRNA primary transcript binding"/>
    <property type="evidence" value="ECO:0007669"/>
    <property type="project" value="InterPro"/>
</dbReference>
<dbReference type="Gene3D" id="3.40.50.10480">
    <property type="entry name" value="Probable brix-domain ribosomal biogenesis protein"/>
    <property type="match status" value="1"/>
</dbReference>
<feature type="compositionally biased region" description="Polar residues" evidence="2">
    <location>
        <begin position="696"/>
        <end position="709"/>
    </location>
</feature>
<dbReference type="GO" id="GO:0030687">
    <property type="term" value="C:preribosome, large subunit precursor"/>
    <property type="evidence" value="ECO:0007669"/>
    <property type="project" value="TreeGrafter"/>
</dbReference>
<dbReference type="EMBL" id="JAFNEN010000150">
    <property type="protein sequence ID" value="KAG8191867.1"/>
    <property type="molecule type" value="Genomic_DNA"/>
</dbReference>
<dbReference type="SUPFAM" id="SSF52954">
    <property type="entry name" value="Class II aaRS ABD-related"/>
    <property type="match status" value="1"/>
</dbReference>
<dbReference type="GO" id="GO:0000470">
    <property type="term" value="P:maturation of LSU-rRNA"/>
    <property type="evidence" value="ECO:0007669"/>
    <property type="project" value="TreeGrafter"/>
</dbReference>
<dbReference type="Gene3D" id="1.20.1250.20">
    <property type="entry name" value="MFS general substrate transporter like domains"/>
    <property type="match status" value="2"/>
</dbReference>
<sequence length="1055" mass="119726">MEEETPRLIPSRNISEIKNKQRRLEEYLKLKQEKLKLKKAKKKLIRKAIAEGKDVPKQIPRTLENTREPDETMVNPEDKEIQLDQDNDEFSSHFNRENPPKVMITCSENPHTWTIRFCRELKLLIQDSIFLYRRHASLKKLVEEAKTRGFTNIVVVTEDRRHPTGMVVIHLPEGPTAFFRISNVKYCNKIKNRAKHTAHKPEIVMNNFRTRLGLSIGRLFTSLFQYDPEFHGRRVVTFHNQRDYIFVRHHRYEFKNESKVALQEMGPRFTLRLKSLQKNTFDTKFGEYEWILKRHEMETTRRRQQIFSGEDRHFWSLLTSMKEAAGKCAHSWSIAWICCFINFLLLGVSRLSGLLYLASISRFGVERSKASLPFVLCYSVRNFLGPLIGYVGRRVEIRLLVACGCFVSAVGAGACFFAEDITTVTVLWGGVHGLGFGLGTMLLPQILNQHFEKYISIANGIAFGGECVAGLVLPVIVELFLDTYGTSGTFLILSGLILHGVPAALLLKSPKSVPKQSDDNTIKNTKEKYQYDSVENVCIEDSCHKSDHRGMCNVVDSQGKCSESSFKNNKKENYSRCPLPSDNLLAINSYPKSYETLQKPSYYHCSKDNMSSSVSDAAESDLVRRASKQSSYHFDYGTDTILGDAVNHNINFEKVADSDNGKNCIVLQSEYDVTNSARRSSPHPTYCHHLNSAVHSQSSTKGESHLNQISSQLSTNCSSSLEEDTSEHSNDIIHGENQTVKQSNVDIHFETQATRPSNDGIHMENTTIRHSDDDKHRENATIRQSNDDIHCENRTIRPSNDFTHRENLTFQQSDNIHCGNTTIRQSDDYIHCGNTTTTQSNREEDAPKRSSFYAFRVFLDPTFILILFTQSAMIFIFTTVMTIIVDFSRDAGVSGHQEVYVLMCLSVSDLIGRFGLGWITDLKYMSNISFSAICYAGTGILMVALVYLRGFLSIMTAAFLIGLFLGGLLITGPGIIRDFIEEDKVTMALASRLVLYAPMSLTQSSLIGFFREKLGSYSGLFYILGFNSFLCCVFSLLVPCAFKWRSRQTKSNPKI</sequence>
<feature type="transmembrane region" description="Helical" evidence="3">
    <location>
        <begin position="455"/>
        <end position="477"/>
    </location>
</feature>
<feature type="domain" description="Brix" evidence="4">
    <location>
        <begin position="100"/>
        <end position="282"/>
    </location>
</feature>
<name>A0AAV6V6R6_9ARAC</name>
<dbReference type="Proteomes" id="UP000827092">
    <property type="component" value="Unassembled WGS sequence"/>
</dbReference>
<keyword evidence="1" id="KW-0175">Coiled coil</keyword>
<dbReference type="AlphaFoldDB" id="A0AAV6V6R6"/>
<evidence type="ECO:0000256" key="3">
    <source>
        <dbReference type="SAM" id="Phobius"/>
    </source>
</evidence>
<feature type="transmembrane region" description="Helical" evidence="3">
    <location>
        <begin position="1022"/>
        <end position="1042"/>
    </location>
</feature>
<feature type="transmembrane region" description="Helical" evidence="3">
    <location>
        <begin position="863"/>
        <end position="887"/>
    </location>
</feature>
<protein>
    <recommendedName>
        <fullName evidence="4">Brix domain-containing protein</fullName>
    </recommendedName>
</protein>
<dbReference type="InterPro" id="IPR007109">
    <property type="entry name" value="Brix"/>
</dbReference>
<keyword evidence="3" id="KW-0812">Transmembrane</keyword>
<feature type="transmembrane region" description="Helical" evidence="3">
    <location>
        <begin position="954"/>
        <end position="972"/>
    </location>
</feature>
<feature type="transmembrane region" description="Helical" evidence="3">
    <location>
        <begin position="899"/>
        <end position="916"/>
    </location>
</feature>
<dbReference type="GO" id="GO:0022857">
    <property type="term" value="F:transmembrane transporter activity"/>
    <property type="evidence" value="ECO:0007669"/>
    <property type="project" value="InterPro"/>
</dbReference>